<organism evidence="2 3">
    <name type="scientific">Shewanella fodinae</name>
    <dbReference type="NCBI Taxonomy" id="552357"/>
    <lineage>
        <taxon>Bacteria</taxon>
        <taxon>Pseudomonadati</taxon>
        <taxon>Pseudomonadota</taxon>
        <taxon>Gammaproteobacteria</taxon>
        <taxon>Alteromonadales</taxon>
        <taxon>Shewanellaceae</taxon>
        <taxon>Shewanella</taxon>
    </lineage>
</organism>
<accession>A0A4R2FIA8</accession>
<dbReference type="EMBL" id="SLWF01000001">
    <property type="protein sequence ID" value="TCN90625.1"/>
    <property type="molecule type" value="Genomic_DNA"/>
</dbReference>
<dbReference type="RefSeq" id="WP_133037366.1">
    <property type="nucleotide sequence ID" value="NZ_BMXW01000017.1"/>
</dbReference>
<reference evidence="2 3" key="1">
    <citation type="submission" date="2019-03" db="EMBL/GenBank/DDBJ databases">
        <title>Freshwater and sediment microbial communities from various areas in North America, analyzing microbe dynamics in response to fracking.</title>
        <authorList>
            <person name="Lamendella R."/>
        </authorList>
    </citation>
    <scope>NUCLEOTIDE SEQUENCE [LARGE SCALE GENOMIC DNA]</scope>
    <source>
        <strain evidence="2 3">74A</strain>
    </source>
</reference>
<evidence type="ECO:0000313" key="2">
    <source>
        <dbReference type="EMBL" id="TCN90625.1"/>
    </source>
</evidence>
<dbReference type="OrthoDB" id="5600385at2"/>
<dbReference type="Proteomes" id="UP000294832">
    <property type="component" value="Unassembled WGS sequence"/>
</dbReference>
<proteinExistence type="predicted"/>
<comment type="caution">
    <text evidence="2">The sequence shown here is derived from an EMBL/GenBank/DDBJ whole genome shotgun (WGS) entry which is preliminary data.</text>
</comment>
<name>A0A4R2FIA8_9GAMM</name>
<keyword evidence="3" id="KW-1185">Reference proteome</keyword>
<keyword evidence="1" id="KW-0812">Transmembrane</keyword>
<keyword evidence="1" id="KW-0472">Membrane</keyword>
<protein>
    <submittedName>
        <fullName evidence="2">Uncharacterized protein</fullName>
    </submittedName>
</protein>
<sequence length="109" mass="12538">MICPNCGKAIKVEAITQQRGSGFSAQIQCPHCLVWLGRTPWLLKVKMVSFYLLLLSGGMLWLWPETRHLGIPLAILILITLLMSHLMDQLKVIERPPRKDDGEQRQKYR</sequence>
<feature type="transmembrane region" description="Helical" evidence="1">
    <location>
        <begin position="69"/>
        <end position="87"/>
    </location>
</feature>
<feature type="transmembrane region" description="Helical" evidence="1">
    <location>
        <begin position="45"/>
        <end position="63"/>
    </location>
</feature>
<evidence type="ECO:0000313" key="3">
    <source>
        <dbReference type="Proteomes" id="UP000294832"/>
    </source>
</evidence>
<gene>
    <name evidence="2" type="ORF">EDC91_10195</name>
</gene>
<evidence type="ECO:0000256" key="1">
    <source>
        <dbReference type="SAM" id="Phobius"/>
    </source>
</evidence>
<dbReference type="AlphaFoldDB" id="A0A4R2FIA8"/>
<keyword evidence="1" id="KW-1133">Transmembrane helix</keyword>